<feature type="active site" description="Proton acceptor" evidence="6">
    <location>
        <position position="226"/>
    </location>
</feature>
<dbReference type="PROSITE" id="PS51635">
    <property type="entry name" value="PNPLA"/>
    <property type="match status" value="1"/>
</dbReference>
<gene>
    <name evidence="9" type="ORF">DFR44_10759</name>
</gene>
<dbReference type="GO" id="GO:0016042">
    <property type="term" value="P:lipid catabolic process"/>
    <property type="evidence" value="ECO:0007669"/>
    <property type="project" value="UniProtKB-UniRule"/>
</dbReference>
<keyword evidence="4 6" id="KW-0443">Lipid metabolism</keyword>
<evidence type="ECO:0000256" key="6">
    <source>
        <dbReference type="PROSITE-ProRule" id="PRU01161"/>
    </source>
</evidence>
<dbReference type="SUPFAM" id="SSF52151">
    <property type="entry name" value="FabD/lysophospholipase-like"/>
    <property type="match status" value="1"/>
</dbReference>
<protein>
    <submittedName>
        <fullName evidence="9">NTE family protein</fullName>
    </submittedName>
</protein>
<dbReference type="InterPro" id="IPR000184">
    <property type="entry name" value="Bac_surfAg_D15"/>
</dbReference>
<evidence type="ECO:0000256" key="5">
    <source>
        <dbReference type="ARBA" id="ARBA00023136"/>
    </source>
</evidence>
<evidence type="ECO:0000256" key="4">
    <source>
        <dbReference type="ARBA" id="ARBA00023098"/>
    </source>
</evidence>
<dbReference type="Gene3D" id="3.40.1090.10">
    <property type="entry name" value="Cytosolic phospholipase A2 catalytic domain"/>
    <property type="match status" value="2"/>
</dbReference>
<comment type="caution">
    <text evidence="6">Lacks conserved residue(s) required for the propagation of feature annotation.</text>
</comment>
<dbReference type="InterPro" id="IPR016035">
    <property type="entry name" value="Acyl_Trfase/lysoPLipase"/>
</dbReference>
<evidence type="ECO:0000313" key="9">
    <source>
        <dbReference type="EMBL" id="TDR31842.1"/>
    </source>
</evidence>
<dbReference type="Gene3D" id="2.40.160.50">
    <property type="entry name" value="membrane protein fhac: a member of the omp85/tpsb transporter family"/>
    <property type="match status" value="1"/>
</dbReference>
<proteinExistence type="predicted"/>
<dbReference type="GO" id="GO:0016787">
    <property type="term" value="F:hydrolase activity"/>
    <property type="evidence" value="ECO:0007669"/>
    <property type="project" value="UniProtKB-UniRule"/>
</dbReference>
<evidence type="ECO:0000256" key="1">
    <source>
        <dbReference type="ARBA" id="ARBA00004370"/>
    </source>
</evidence>
<dbReference type="InterPro" id="IPR002641">
    <property type="entry name" value="PNPLA_dom"/>
</dbReference>
<feature type="active site" description="Nucleophile" evidence="6">
    <location>
        <position position="79"/>
    </location>
</feature>
<dbReference type="InterPro" id="IPR050301">
    <property type="entry name" value="NTE"/>
</dbReference>
<evidence type="ECO:0000256" key="2">
    <source>
        <dbReference type="ARBA" id="ARBA00022801"/>
    </source>
</evidence>
<evidence type="ECO:0000259" key="8">
    <source>
        <dbReference type="PROSITE" id="PS51635"/>
    </source>
</evidence>
<organism evidence="9 10">
    <name type="scientific">Hydromonas duriensis</name>
    <dbReference type="NCBI Taxonomy" id="1527608"/>
    <lineage>
        <taxon>Bacteria</taxon>
        <taxon>Pseudomonadati</taxon>
        <taxon>Pseudomonadota</taxon>
        <taxon>Betaproteobacteria</taxon>
        <taxon>Burkholderiales</taxon>
        <taxon>Burkholderiaceae</taxon>
        <taxon>Hydromonas</taxon>
    </lineage>
</organism>
<feature type="short sequence motif" description="GXSXG" evidence="6">
    <location>
        <begin position="77"/>
        <end position="81"/>
    </location>
</feature>
<name>A0A4R6Y8U6_9BURK</name>
<feature type="chain" id="PRO_5020657742" evidence="7">
    <location>
        <begin position="28"/>
        <end position="751"/>
    </location>
</feature>
<dbReference type="PANTHER" id="PTHR14226:SF29">
    <property type="entry name" value="NEUROPATHY TARGET ESTERASE SWS"/>
    <property type="match status" value="1"/>
</dbReference>
<feature type="domain" description="PNPLA" evidence="8">
    <location>
        <begin position="46"/>
        <end position="239"/>
    </location>
</feature>
<dbReference type="EMBL" id="SNZE01000007">
    <property type="protein sequence ID" value="TDR31842.1"/>
    <property type="molecule type" value="Genomic_DNA"/>
</dbReference>
<dbReference type="PANTHER" id="PTHR14226">
    <property type="entry name" value="NEUROPATHY TARGET ESTERASE/SWISS CHEESE D.MELANOGASTER"/>
    <property type="match status" value="1"/>
</dbReference>
<keyword evidence="7" id="KW-0732">Signal</keyword>
<dbReference type="Gene3D" id="3.10.20.310">
    <property type="entry name" value="membrane protein fhac"/>
    <property type="match status" value="1"/>
</dbReference>
<dbReference type="Proteomes" id="UP000294480">
    <property type="component" value="Unassembled WGS sequence"/>
</dbReference>
<accession>A0A4R6Y8U6</accession>
<comment type="subcellular location">
    <subcellularLocation>
        <location evidence="1">Membrane</location>
    </subcellularLocation>
</comment>
<dbReference type="GO" id="GO:0019867">
    <property type="term" value="C:outer membrane"/>
    <property type="evidence" value="ECO:0007669"/>
    <property type="project" value="InterPro"/>
</dbReference>
<sequence length="751" mass="81387">MKSSATRRASILSLLIVASFAALPAHAKDIPLQPSAAPVQQEKIGLVLSGGGARGLAHIGVIKALEAQHIPIDFITGTSAGALIGGMYASGMSISEIENKIKSMDLGDIAFAKAERREQTQVTRNLDYKGSTIADISITNSGAVAFPQSVSNGTKAEEVLRDLLKDHPYDADFDKLPIPFRAVAADLATGKAVVLKNGQLAQALRASMSIPAVFPPVEMNGRLLVDGMIDRNMPVDVAKQMGATRIIAVDVGSGLVPKDRLNSVLGVSEQMLALLVQRNMDEQIALLSSKDILIRPQMGDIGSLEFNRGMEAAQAGFNTTQTMTKQLASFAVPNDVYQNLMAKHQPQVMPAVKVDFIRVQTNGLASPASLRTQIQMQEGQNFDLNTVNQDIARIMSSGRISNVAYEVQKLGEHNELVYFVKEKDIAQNAVRAGIEVVSNGLSDQQFSLNLSHRRVWLNSLGGEWRSHATIGKTTSFDTQLNQPLSHADTVFVRPYAKVSNEKRPAYLNGSQVSTEYTTHHQTYGILFGTPINRIGEWGLGLSYRRASLSGNISALQAGAATKMAHTTVDAQLTIDQLDDVYIPTSGYFFKAFAHVSPTKADNEKRYVQAGVLGLYAKRFNNHSIAFSMEATGQSSDTSPYLSPFGLGGYQHLSGYAQNQFVGNRTLFGSLTYRFNTPWRVLNNPLIVGASLESGAVWANEPLENSGLKYSGSLFGALQTPIGPAQLGFSLTRQGNARLYFYLGKTFTENSY</sequence>
<keyword evidence="5" id="KW-0472">Membrane</keyword>
<reference evidence="9 10" key="1">
    <citation type="submission" date="2019-03" db="EMBL/GenBank/DDBJ databases">
        <title>Genomic Encyclopedia of Type Strains, Phase IV (KMG-IV): sequencing the most valuable type-strain genomes for metagenomic binning, comparative biology and taxonomic classification.</title>
        <authorList>
            <person name="Goeker M."/>
        </authorList>
    </citation>
    <scope>NUCLEOTIDE SEQUENCE [LARGE SCALE GENOMIC DNA]</scope>
    <source>
        <strain evidence="9 10">DSM 102852</strain>
    </source>
</reference>
<feature type="short sequence motif" description="GXGXXG" evidence="6">
    <location>
        <begin position="50"/>
        <end position="55"/>
    </location>
</feature>
<keyword evidence="2 6" id="KW-0378">Hydrolase</keyword>
<feature type="signal peptide" evidence="7">
    <location>
        <begin position="1"/>
        <end position="27"/>
    </location>
</feature>
<dbReference type="AlphaFoldDB" id="A0A4R6Y8U6"/>
<dbReference type="Pfam" id="PF01734">
    <property type="entry name" value="Patatin"/>
    <property type="match status" value="1"/>
</dbReference>
<comment type="caution">
    <text evidence="9">The sequence shown here is derived from an EMBL/GenBank/DDBJ whole genome shotgun (WGS) entry which is preliminary data.</text>
</comment>
<evidence type="ECO:0000256" key="7">
    <source>
        <dbReference type="SAM" id="SignalP"/>
    </source>
</evidence>
<dbReference type="RefSeq" id="WP_133619549.1">
    <property type="nucleotide sequence ID" value="NZ_SNZE01000007.1"/>
</dbReference>
<keyword evidence="3 6" id="KW-0442">Lipid degradation</keyword>
<evidence type="ECO:0000256" key="3">
    <source>
        <dbReference type="ARBA" id="ARBA00022963"/>
    </source>
</evidence>
<dbReference type="CDD" id="cd07205">
    <property type="entry name" value="Pat_PNPLA6_PNPLA7_NTE1_like"/>
    <property type="match status" value="1"/>
</dbReference>
<evidence type="ECO:0000313" key="10">
    <source>
        <dbReference type="Proteomes" id="UP000294480"/>
    </source>
</evidence>
<dbReference type="Pfam" id="PF01103">
    <property type="entry name" value="Omp85"/>
    <property type="match status" value="1"/>
</dbReference>
<dbReference type="OrthoDB" id="5290098at2"/>
<keyword evidence="10" id="KW-1185">Reference proteome</keyword>